<dbReference type="Pfam" id="PF21906">
    <property type="entry name" value="WHD_NrtR"/>
    <property type="match status" value="1"/>
</dbReference>
<dbReference type="InterPro" id="IPR054105">
    <property type="entry name" value="WHD_NrtR"/>
</dbReference>
<dbReference type="Gene3D" id="1.10.10.10">
    <property type="entry name" value="Winged helix-like DNA-binding domain superfamily/Winged helix DNA-binding domain"/>
    <property type="match status" value="1"/>
</dbReference>
<dbReference type="SUPFAM" id="SSF46785">
    <property type="entry name" value="Winged helix' DNA-binding domain"/>
    <property type="match status" value="1"/>
</dbReference>
<feature type="domain" description="Nudix hydrolase" evidence="1">
    <location>
        <begin position="20"/>
        <end position="168"/>
    </location>
</feature>
<dbReference type="Proteomes" id="UP001236569">
    <property type="component" value="Unassembled WGS sequence"/>
</dbReference>
<reference evidence="2 3" key="1">
    <citation type="submission" date="2023-05" db="EMBL/GenBank/DDBJ databases">
        <title>Novel species of genus Flectobacillus isolated from stream in China.</title>
        <authorList>
            <person name="Lu H."/>
        </authorList>
    </citation>
    <scope>NUCLEOTIDE SEQUENCE [LARGE SCALE GENOMIC DNA]</scope>
    <source>
        <strain evidence="2 3">DC10W</strain>
    </source>
</reference>
<dbReference type="SUPFAM" id="SSF55811">
    <property type="entry name" value="Nudix"/>
    <property type="match status" value="1"/>
</dbReference>
<accession>A0ABT6YSP1</accession>
<dbReference type="PANTHER" id="PTHR43736:SF4">
    <property type="entry name" value="SLR1690 PROTEIN"/>
    <property type="match status" value="1"/>
</dbReference>
<name>A0ABT6YSP1_9BACT</name>
<dbReference type="InterPro" id="IPR036390">
    <property type="entry name" value="WH_DNA-bd_sf"/>
</dbReference>
<dbReference type="PROSITE" id="PS51462">
    <property type="entry name" value="NUDIX"/>
    <property type="match status" value="1"/>
</dbReference>
<dbReference type="Gene3D" id="3.90.79.10">
    <property type="entry name" value="Nucleoside Triphosphate Pyrophosphohydrolase"/>
    <property type="match status" value="1"/>
</dbReference>
<proteinExistence type="predicted"/>
<dbReference type="RefSeq" id="WP_283371271.1">
    <property type="nucleotide sequence ID" value="NZ_JASHID010000017.1"/>
</dbReference>
<dbReference type="InterPro" id="IPR015797">
    <property type="entry name" value="NUDIX_hydrolase-like_dom_sf"/>
</dbReference>
<dbReference type="InterPro" id="IPR036388">
    <property type="entry name" value="WH-like_DNA-bd_sf"/>
</dbReference>
<gene>
    <name evidence="2" type="ORF">QM480_19085</name>
</gene>
<sequence>MERNVDLGGFLENKQNFIPHLSIDSVIFGFHQDQLKVLLLRVHDSGVWSLSGGFVRMEEGIDPAALRILRERTGLENVYLEQYHTFGHEDRSKKNTLADILDFGHTEEFRNSWLNKRFVSIGYYALVDFSKVNPTPDSFSDIAEWFDLKDLPPMIFDHREMIYKALESLRANLDTKLVGFNLLPETFTMPELQSLYETILGYPLRRNNFQRKMLSMDILERIEKLYTGAANKAPYLYKFKAPNVEAV</sequence>
<evidence type="ECO:0000313" key="2">
    <source>
        <dbReference type="EMBL" id="MDI9866454.1"/>
    </source>
</evidence>
<evidence type="ECO:0000313" key="3">
    <source>
        <dbReference type="Proteomes" id="UP001236569"/>
    </source>
</evidence>
<protein>
    <submittedName>
        <fullName evidence="2">NUDIX domain-containing protein</fullName>
    </submittedName>
</protein>
<dbReference type="PANTHER" id="PTHR43736">
    <property type="entry name" value="ADP-RIBOSE PYROPHOSPHATASE"/>
    <property type="match status" value="1"/>
</dbReference>
<keyword evidence="3" id="KW-1185">Reference proteome</keyword>
<organism evidence="2 3">
    <name type="scientific">Flectobacillus longus</name>
    <dbReference type="NCBI Taxonomy" id="2984207"/>
    <lineage>
        <taxon>Bacteria</taxon>
        <taxon>Pseudomonadati</taxon>
        <taxon>Bacteroidota</taxon>
        <taxon>Cytophagia</taxon>
        <taxon>Cytophagales</taxon>
        <taxon>Flectobacillaceae</taxon>
        <taxon>Flectobacillus</taxon>
    </lineage>
</organism>
<dbReference type="EMBL" id="JASHID010000017">
    <property type="protein sequence ID" value="MDI9866454.1"/>
    <property type="molecule type" value="Genomic_DNA"/>
</dbReference>
<dbReference type="Pfam" id="PF00293">
    <property type="entry name" value="NUDIX"/>
    <property type="match status" value="1"/>
</dbReference>
<dbReference type="CDD" id="cd18873">
    <property type="entry name" value="NUDIX_NadM_like"/>
    <property type="match status" value="1"/>
</dbReference>
<evidence type="ECO:0000259" key="1">
    <source>
        <dbReference type="PROSITE" id="PS51462"/>
    </source>
</evidence>
<dbReference type="InterPro" id="IPR000086">
    <property type="entry name" value="NUDIX_hydrolase_dom"/>
</dbReference>
<comment type="caution">
    <text evidence="2">The sequence shown here is derived from an EMBL/GenBank/DDBJ whole genome shotgun (WGS) entry which is preliminary data.</text>
</comment>